<dbReference type="EMBL" id="CH445343">
    <property type="protein sequence ID" value="EAT81123.1"/>
    <property type="molecule type" value="Genomic_DNA"/>
</dbReference>
<gene>
    <name evidence="1" type="ORF">SNOG_11415</name>
</gene>
<dbReference type="GeneID" id="5978566"/>
<dbReference type="OMA" id="HTNRELW"/>
<reference evidence="2" key="1">
    <citation type="journal article" date="2007" name="Plant Cell">
        <title>Dothideomycete-plant interactions illuminated by genome sequencing and EST analysis of the wheat pathogen Stagonospora nodorum.</title>
        <authorList>
            <person name="Hane J.K."/>
            <person name="Lowe R.G."/>
            <person name="Solomon P.S."/>
            <person name="Tan K.C."/>
            <person name="Schoch C.L."/>
            <person name="Spatafora J.W."/>
            <person name="Crous P.W."/>
            <person name="Kodira C."/>
            <person name="Birren B.W."/>
            <person name="Galagan J.E."/>
            <person name="Torriani S.F."/>
            <person name="McDonald B.A."/>
            <person name="Oliver R.P."/>
        </authorList>
    </citation>
    <scope>NUCLEOTIDE SEQUENCE [LARGE SCALE GENOMIC DNA]</scope>
    <source>
        <strain evidence="2">SN15 / ATCC MYA-4574 / FGSC 10173</strain>
    </source>
</reference>
<dbReference type="Pfam" id="PF13424">
    <property type="entry name" value="TPR_12"/>
    <property type="match status" value="2"/>
</dbReference>
<organism evidence="1 2">
    <name type="scientific">Phaeosphaeria nodorum (strain SN15 / ATCC MYA-4574 / FGSC 10173)</name>
    <name type="common">Glume blotch fungus</name>
    <name type="synonym">Parastagonospora nodorum</name>
    <dbReference type="NCBI Taxonomy" id="321614"/>
    <lineage>
        <taxon>Eukaryota</taxon>
        <taxon>Fungi</taxon>
        <taxon>Dikarya</taxon>
        <taxon>Ascomycota</taxon>
        <taxon>Pezizomycotina</taxon>
        <taxon>Dothideomycetes</taxon>
        <taxon>Pleosporomycetidae</taxon>
        <taxon>Pleosporales</taxon>
        <taxon>Pleosporineae</taxon>
        <taxon>Phaeosphaeriaceae</taxon>
        <taxon>Parastagonospora</taxon>
    </lineage>
</organism>
<dbReference type="Gene3D" id="3.40.50.300">
    <property type="entry name" value="P-loop containing nucleotide triphosphate hydrolases"/>
    <property type="match status" value="1"/>
</dbReference>
<dbReference type="InterPro" id="IPR053137">
    <property type="entry name" value="NLR-like"/>
</dbReference>
<dbReference type="SMART" id="SM00028">
    <property type="entry name" value="TPR"/>
    <property type="match status" value="4"/>
</dbReference>
<name>Q0U9Z9_PHANO</name>
<dbReference type="KEGG" id="pno:SNOG_11415"/>
<dbReference type="InterPro" id="IPR011990">
    <property type="entry name" value="TPR-like_helical_dom_sf"/>
</dbReference>
<protein>
    <recommendedName>
        <fullName evidence="3">NB-ARC domain-containing protein</fullName>
    </recommendedName>
</protein>
<dbReference type="RefSeq" id="XP_001801658.1">
    <property type="nucleotide sequence ID" value="XM_001801606.1"/>
</dbReference>
<dbReference type="Pfam" id="PF13374">
    <property type="entry name" value="TPR_10"/>
    <property type="match status" value="2"/>
</dbReference>
<dbReference type="InterPro" id="IPR019734">
    <property type="entry name" value="TPR_rpt"/>
</dbReference>
<dbReference type="SUPFAM" id="SSF52540">
    <property type="entry name" value="P-loop containing nucleoside triphosphate hydrolases"/>
    <property type="match status" value="1"/>
</dbReference>
<evidence type="ECO:0000313" key="2">
    <source>
        <dbReference type="Proteomes" id="UP000001055"/>
    </source>
</evidence>
<dbReference type="HOGENOM" id="CLU_000288_125_8_1"/>
<dbReference type="eggNOG" id="KOG1840">
    <property type="taxonomic scope" value="Eukaryota"/>
</dbReference>
<dbReference type="Proteomes" id="UP000001055">
    <property type="component" value="Unassembled WGS sequence"/>
</dbReference>
<dbReference type="InterPro" id="IPR027417">
    <property type="entry name" value="P-loop_NTPase"/>
</dbReference>
<evidence type="ECO:0000313" key="1">
    <source>
        <dbReference type="EMBL" id="EAT81123.1"/>
    </source>
</evidence>
<dbReference type="InParanoid" id="Q0U9Z9"/>
<dbReference type="PANTHER" id="PTHR46082:SF6">
    <property type="entry name" value="AAA+ ATPASE DOMAIN-CONTAINING PROTEIN-RELATED"/>
    <property type="match status" value="1"/>
</dbReference>
<dbReference type="PANTHER" id="PTHR46082">
    <property type="entry name" value="ATP/GTP-BINDING PROTEIN-RELATED"/>
    <property type="match status" value="1"/>
</dbReference>
<sequence length="800" mass="88782">MAEWIGVAAAIPQLAKYSLTATNAVPDFVRRVRKAPITQNQWADQASLLASLSQEVHKQRVDNTAVASSILGQLDDDLNKILPFLRRTKIDAADGRLARLKKRIRILEVYQQHYGDEARRLGTVEHARKLIFAPSLPGHHDMLIRKRNPNFVGQGSVLHQLFTKIENSSSSTIALCGLGGAGKTEVALELAYMLRDAQPNTTIRWLDASMEPSLCEDPAQFGQHHIDAQIDLDDKQDVATVLSSQNSAASGLKLLVLDNADIATCSASGMQSLLTQQQGIHILITTRNRRFALDHFHPVDLFEMPVMTLRDGRDLLLSYAGLSNAGNSESIGQLVNCLDMNPFALKQIGLYMKFSSDGTWMMPNIVGFATKAHLVHHRDRIRILEGALQLVTSFVSSDSVLTSTAHRCWAHVASVLGVYVDIASETELESNTISAMGVLALRLCHHLVAMGRAREAILILNRLIIWASNRSKDLIPLFDRLRGKLGMALHGSGQYAAAELETRQVLRSQILTIGEDDINTIHSLNNLGVYHQDQGRFPMAESFHRKAFDMKRAKFGAHHLETLLTLNNLALSLQSQKKYNESELFLGQALRGRKRLLSATHPDTLVCLSNFAVLKQLQGHFEQSQLLQEAALSGREQMLGSNHPETLKSKGNLALLLQLRGRHGQAVDLLSEACQVYKDTIGRLHPETIKSIRNLAIILHQQNKFAEAQTVAFELQEILEEKHGKGHPETFASLDHLATILHWQGKLEDAFEIIAWLHDIRSGLLGKDHPDTISSRNYLSSLEAELASSEQASSVLLDMF</sequence>
<evidence type="ECO:0008006" key="3">
    <source>
        <dbReference type="Google" id="ProtNLM"/>
    </source>
</evidence>
<dbReference type="STRING" id="321614.Q0U9Z9"/>
<proteinExistence type="predicted"/>
<dbReference type="VEuPathDB" id="FungiDB:JI435_114150"/>
<accession>Q0U9Z9</accession>
<dbReference type="Gene3D" id="1.25.40.10">
    <property type="entry name" value="Tetratricopeptide repeat domain"/>
    <property type="match status" value="2"/>
</dbReference>
<dbReference type="AlphaFoldDB" id="Q0U9Z9"/>
<dbReference type="SUPFAM" id="SSF48452">
    <property type="entry name" value="TPR-like"/>
    <property type="match status" value="3"/>
</dbReference>